<feature type="signal peptide" evidence="2">
    <location>
        <begin position="1"/>
        <end position="16"/>
    </location>
</feature>
<organism evidence="3">
    <name type="scientific">Lotharella oceanica</name>
    <dbReference type="NCBI Taxonomy" id="641309"/>
    <lineage>
        <taxon>Eukaryota</taxon>
        <taxon>Sar</taxon>
        <taxon>Rhizaria</taxon>
        <taxon>Cercozoa</taxon>
        <taxon>Chlorarachniophyceae</taxon>
        <taxon>Lotharella</taxon>
    </lineage>
</organism>
<evidence type="ECO:0000256" key="2">
    <source>
        <dbReference type="SAM" id="SignalP"/>
    </source>
</evidence>
<keyword evidence="1" id="KW-0472">Membrane</keyword>
<gene>
    <name evidence="3" type="ORF">LSP00402_LOCUS15510</name>
</gene>
<evidence type="ECO:0000256" key="1">
    <source>
        <dbReference type="SAM" id="Phobius"/>
    </source>
</evidence>
<keyword evidence="1" id="KW-0812">Transmembrane</keyword>
<keyword evidence="1" id="KW-1133">Transmembrane helix</keyword>
<name>A0A7S2TW21_9EUKA</name>
<feature type="chain" id="PRO_5030639802" description="Folate receptor-like domain-containing protein" evidence="2">
    <location>
        <begin position="17"/>
        <end position="283"/>
    </location>
</feature>
<reference evidence="3" key="1">
    <citation type="submission" date="2021-01" db="EMBL/GenBank/DDBJ databases">
        <authorList>
            <person name="Corre E."/>
            <person name="Pelletier E."/>
            <person name="Niang G."/>
            <person name="Scheremetjew M."/>
            <person name="Finn R."/>
            <person name="Kale V."/>
            <person name="Holt S."/>
            <person name="Cochrane G."/>
            <person name="Meng A."/>
            <person name="Brown T."/>
            <person name="Cohen L."/>
        </authorList>
    </citation>
    <scope>NUCLEOTIDE SEQUENCE</scope>
    <source>
        <strain evidence="3">CCMP622</strain>
    </source>
</reference>
<dbReference type="EMBL" id="HBHP01024996">
    <property type="protein sequence ID" value="CAD9771520.1"/>
    <property type="molecule type" value="Transcribed_RNA"/>
</dbReference>
<feature type="transmembrane region" description="Helical" evidence="1">
    <location>
        <begin position="251"/>
        <end position="274"/>
    </location>
</feature>
<sequence length="283" mass="31749">MSVLSILLLSPGLALQHTLPGKLLPENASHIENSKLPAFVEKDGQIPSPVKSVVEEDHVIGRTRSQSMVSCGPDLACNFKLKAHICANIFEQPESFSKNFAEATRLVNLGRIWTERNSGKGNSSWCISLPEAHDWMAQKGTDIPCHCQLFNPIGTETCQFIRYNMSLLRPPYSSIYVQNCFKNCFKDEFMSCETANIEMANPDRNLTLLSLDGTIQLVDELNSLPKIQMGNEYDKWEKFTMAQDDLGPHKWVGILAMSLLVAFVVLILGLWAYLSYTNETMRA</sequence>
<dbReference type="AlphaFoldDB" id="A0A7S2TW21"/>
<protein>
    <recommendedName>
        <fullName evidence="4">Folate receptor-like domain-containing protein</fullName>
    </recommendedName>
</protein>
<accession>A0A7S2TW21</accession>
<keyword evidence="2" id="KW-0732">Signal</keyword>
<evidence type="ECO:0000313" key="3">
    <source>
        <dbReference type="EMBL" id="CAD9771520.1"/>
    </source>
</evidence>
<proteinExistence type="predicted"/>
<evidence type="ECO:0008006" key="4">
    <source>
        <dbReference type="Google" id="ProtNLM"/>
    </source>
</evidence>